<name>A0A1G5RVK0_PSEXY</name>
<dbReference type="EMBL" id="FMWK01000003">
    <property type="protein sequence ID" value="SCZ77349.1"/>
    <property type="molecule type" value="Genomic_DNA"/>
</dbReference>
<feature type="domain" description="DUF5716" evidence="1">
    <location>
        <begin position="123"/>
        <end position="409"/>
    </location>
</feature>
<evidence type="ECO:0000259" key="1">
    <source>
        <dbReference type="Pfam" id="PF18980"/>
    </source>
</evidence>
<proteinExistence type="predicted"/>
<evidence type="ECO:0000313" key="2">
    <source>
        <dbReference type="EMBL" id="SCZ77349.1"/>
    </source>
</evidence>
<reference evidence="2 3" key="1">
    <citation type="submission" date="2016-10" db="EMBL/GenBank/DDBJ databases">
        <authorList>
            <person name="de Groot N.N."/>
        </authorList>
    </citation>
    <scope>NUCLEOTIDE SEQUENCE [LARGE SCALE GENOMIC DNA]</scope>
    <source>
        <strain evidence="2 3">DSM 10317</strain>
    </source>
</reference>
<dbReference type="Proteomes" id="UP000199428">
    <property type="component" value="Unassembled WGS sequence"/>
</dbReference>
<sequence>MGTTEGTYVGIDISSRNTVLSIYNSNMDEPATISTILGEENYSIPTVLAKRIGMGQWFFGEEAIKMSRLKEAVLVEELFNLALRDGQIVIDSDTYGARDLLTIFFKKLFSIPGPMAALSEVEKLVICVEQINLEVMELMNHVASKIGIDQNHVMLIDRSECFYYYALSQKPELFLYNVALFDYSGTNMVSCTLHRNQTTRPQLIDLNVTNHGEITDNRDELFDEVISDTFGSNLYSSVYLVGDGFDGEWMKVSLSHLCKGRKVFLGKNLYSKGACYGGFIKDGKRDWPFIYIGDNDLKLNLSIKILENNVMKFFTLIDAGESWYDVKGECEVILDGEPEIEFFIQRPESREAHSEVLELTDMPKRENRTTRLRIEARPVSDVAVSITITDLGFGEISPASGKSWEHTITTE</sequence>
<protein>
    <recommendedName>
        <fullName evidence="1">DUF5716 domain-containing protein</fullName>
    </recommendedName>
</protein>
<evidence type="ECO:0000313" key="3">
    <source>
        <dbReference type="Proteomes" id="UP000199428"/>
    </source>
</evidence>
<dbReference type="Gene3D" id="3.30.420.40">
    <property type="match status" value="1"/>
</dbReference>
<organism evidence="2 3">
    <name type="scientific">Pseudobutyrivibrio xylanivorans</name>
    <dbReference type="NCBI Taxonomy" id="185007"/>
    <lineage>
        <taxon>Bacteria</taxon>
        <taxon>Bacillati</taxon>
        <taxon>Bacillota</taxon>
        <taxon>Clostridia</taxon>
        <taxon>Lachnospirales</taxon>
        <taxon>Lachnospiraceae</taxon>
        <taxon>Pseudobutyrivibrio</taxon>
    </lineage>
</organism>
<accession>A0A1G5RVK0</accession>
<dbReference type="InterPro" id="IPR043770">
    <property type="entry name" value="DUF5716_C"/>
</dbReference>
<gene>
    <name evidence="2" type="ORF">SAMN02910350_00690</name>
</gene>
<dbReference type="RefSeq" id="WP_090161233.1">
    <property type="nucleotide sequence ID" value="NZ_FMWK01000003.1"/>
</dbReference>
<dbReference type="AlphaFoldDB" id="A0A1G5RVK0"/>
<dbReference type="Pfam" id="PF18980">
    <property type="entry name" value="DUF5716_C"/>
    <property type="match status" value="1"/>
</dbReference>